<feature type="signal peptide" evidence="2">
    <location>
        <begin position="1"/>
        <end position="16"/>
    </location>
</feature>
<protein>
    <submittedName>
        <fullName evidence="3">Uncharacterized protein</fullName>
    </submittedName>
</protein>
<evidence type="ECO:0000313" key="3">
    <source>
        <dbReference type="EMBL" id="KAF1954718.1"/>
    </source>
</evidence>
<feature type="chain" id="PRO_5025461610" evidence="2">
    <location>
        <begin position="17"/>
        <end position="276"/>
    </location>
</feature>
<name>A0A6A5TQM1_9PLEO</name>
<organism evidence="3 4">
    <name type="scientific">Byssothecium circinans</name>
    <dbReference type="NCBI Taxonomy" id="147558"/>
    <lineage>
        <taxon>Eukaryota</taxon>
        <taxon>Fungi</taxon>
        <taxon>Dikarya</taxon>
        <taxon>Ascomycota</taxon>
        <taxon>Pezizomycotina</taxon>
        <taxon>Dothideomycetes</taxon>
        <taxon>Pleosporomycetidae</taxon>
        <taxon>Pleosporales</taxon>
        <taxon>Massarineae</taxon>
        <taxon>Massarinaceae</taxon>
        <taxon>Byssothecium</taxon>
    </lineage>
</organism>
<evidence type="ECO:0000313" key="4">
    <source>
        <dbReference type="Proteomes" id="UP000800035"/>
    </source>
</evidence>
<evidence type="ECO:0000256" key="1">
    <source>
        <dbReference type="SAM" id="MobiDB-lite"/>
    </source>
</evidence>
<reference evidence="3" key="1">
    <citation type="journal article" date="2020" name="Stud. Mycol.">
        <title>101 Dothideomycetes genomes: a test case for predicting lifestyles and emergence of pathogens.</title>
        <authorList>
            <person name="Haridas S."/>
            <person name="Albert R."/>
            <person name="Binder M."/>
            <person name="Bloem J."/>
            <person name="Labutti K."/>
            <person name="Salamov A."/>
            <person name="Andreopoulos B."/>
            <person name="Baker S."/>
            <person name="Barry K."/>
            <person name="Bills G."/>
            <person name="Bluhm B."/>
            <person name="Cannon C."/>
            <person name="Castanera R."/>
            <person name="Culley D."/>
            <person name="Daum C."/>
            <person name="Ezra D."/>
            <person name="Gonzalez J."/>
            <person name="Henrissat B."/>
            <person name="Kuo A."/>
            <person name="Liang C."/>
            <person name="Lipzen A."/>
            <person name="Lutzoni F."/>
            <person name="Magnuson J."/>
            <person name="Mondo S."/>
            <person name="Nolan M."/>
            <person name="Ohm R."/>
            <person name="Pangilinan J."/>
            <person name="Park H.-J."/>
            <person name="Ramirez L."/>
            <person name="Alfaro M."/>
            <person name="Sun H."/>
            <person name="Tritt A."/>
            <person name="Yoshinaga Y."/>
            <person name="Zwiers L.-H."/>
            <person name="Turgeon B."/>
            <person name="Goodwin S."/>
            <person name="Spatafora J."/>
            <person name="Crous P."/>
            <person name="Grigoriev I."/>
        </authorList>
    </citation>
    <scope>NUCLEOTIDE SEQUENCE</scope>
    <source>
        <strain evidence="3">CBS 675.92</strain>
    </source>
</reference>
<feature type="region of interest" description="Disordered" evidence="1">
    <location>
        <begin position="212"/>
        <end position="254"/>
    </location>
</feature>
<accession>A0A6A5TQM1</accession>
<evidence type="ECO:0000256" key="2">
    <source>
        <dbReference type="SAM" id="SignalP"/>
    </source>
</evidence>
<feature type="compositionally biased region" description="Low complexity" evidence="1">
    <location>
        <begin position="212"/>
        <end position="244"/>
    </location>
</feature>
<dbReference type="AlphaFoldDB" id="A0A6A5TQM1"/>
<sequence length="276" mass="28727">MRSVDSLLAFAAAAAATTTTSLWVPERGYYSSSDNDFIENLKASVVGKSGSNITLAVAYEPETRTIGTTRTTVYTYSYAGPTLTWIGSSSFQSISTNNRYESDRTYALDCSLAETTKALCTRKTTGADMFSSYCSYYNRYYTSTGYATTRVITYSNPPTRVTQIETRTPGIRGVPSYCLSGSELPASLLTTTYTVRPVTYPVILTAGEEKLSATAGSSPSGTGATPTASPNGSSGSGASPSSSGTPPPQNSNAAGPMVTFAPALAGLGAAAAAVFL</sequence>
<dbReference type="EMBL" id="ML976997">
    <property type="protein sequence ID" value="KAF1954718.1"/>
    <property type="molecule type" value="Genomic_DNA"/>
</dbReference>
<dbReference type="Proteomes" id="UP000800035">
    <property type="component" value="Unassembled WGS sequence"/>
</dbReference>
<keyword evidence="4" id="KW-1185">Reference proteome</keyword>
<gene>
    <name evidence="3" type="ORF">CC80DRAFT_493506</name>
</gene>
<keyword evidence="2" id="KW-0732">Signal</keyword>
<dbReference type="OrthoDB" id="3776815at2759"/>
<proteinExistence type="predicted"/>